<dbReference type="eggNOG" id="KOG0087">
    <property type="taxonomic scope" value="Eukaryota"/>
</dbReference>
<dbReference type="OrthoDB" id="10481987at2759"/>
<dbReference type="PANTHER" id="PTHR47979">
    <property type="entry name" value="DRAB11-RELATED"/>
    <property type="match status" value="1"/>
</dbReference>
<dbReference type="PROSITE" id="PS51419">
    <property type="entry name" value="RAB"/>
    <property type="match status" value="1"/>
</dbReference>
<dbReference type="InterPro" id="IPR027417">
    <property type="entry name" value="P-loop_NTPase"/>
</dbReference>
<evidence type="ECO:0000256" key="1">
    <source>
        <dbReference type="ARBA" id="ARBA00006270"/>
    </source>
</evidence>
<dbReference type="SMART" id="SM00174">
    <property type="entry name" value="RHO"/>
    <property type="match status" value="1"/>
</dbReference>
<dbReference type="Pfam" id="PF00071">
    <property type="entry name" value="Ras"/>
    <property type="match status" value="1"/>
</dbReference>
<dbReference type="PRINTS" id="PR00449">
    <property type="entry name" value="RASTRNSFRMNG"/>
</dbReference>
<dbReference type="GO" id="GO:0005768">
    <property type="term" value="C:endosome"/>
    <property type="evidence" value="ECO:0000318"/>
    <property type="project" value="GO_Central"/>
</dbReference>
<dbReference type="VEuPathDB" id="TrichDB:TVAGG3_0317820"/>
<dbReference type="Proteomes" id="UP000001542">
    <property type="component" value="Unassembled WGS sequence"/>
</dbReference>
<feature type="compositionally biased region" description="Basic and acidic residues" evidence="2">
    <location>
        <begin position="233"/>
        <end position="242"/>
    </location>
</feature>
<dbReference type="SMART" id="SM00175">
    <property type="entry name" value="RAB"/>
    <property type="match status" value="1"/>
</dbReference>
<evidence type="ECO:0000313" key="4">
    <source>
        <dbReference type="Proteomes" id="UP000001542"/>
    </source>
</evidence>
<dbReference type="InterPro" id="IPR050209">
    <property type="entry name" value="Rab_GTPases_membrane_traffic"/>
</dbReference>
<dbReference type="SUPFAM" id="SSF52540">
    <property type="entry name" value="P-loop containing nucleoside triphosphate hydrolases"/>
    <property type="match status" value="1"/>
</dbReference>
<keyword evidence="4" id="KW-1185">Reference proteome</keyword>
<dbReference type="InterPro" id="IPR005225">
    <property type="entry name" value="Small_GTP-bd"/>
</dbReference>
<dbReference type="InterPro" id="IPR001806">
    <property type="entry name" value="Small_GTPase"/>
</dbReference>
<dbReference type="OMA" id="CEYFETS"/>
<dbReference type="RefSeq" id="XP_001314725.1">
    <property type="nucleotide sequence ID" value="XM_001314691.1"/>
</dbReference>
<feature type="region of interest" description="Disordered" evidence="2">
    <location>
        <begin position="214"/>
        <end position="242"/>
    </location>
</feature>
<dbReference type="Gene3D" id="3.40.50.300">
    <property type="entry name" value="P-loop containing nucleotide triphosphate hydrolases"/>
    <property type="match status" value="1"/>
</dbReference>
<dbReference type="CDD" id="cd00154">
    <property type="entry name" value="Rab"/>
    <property type="match status" value="1"/>
</dbReference>
<dbReference type="EMBL" id="DS113534">
    <property type="protein sequence ID" value="EAY02486.1"/>
    <property type="molecule type" value="Genomic_DNA"/>
</dbReference>
<dbReference type="GO" id="GO:0016192">
    <property type="term" value="P:vesicle-mediated transport"/>
    <property type="evidence" value="ECO:0000318"/>
    <property type="project" value="GO_Central"/>
</dbReference>
<dbReference type="PROSITE" id="PS51420">
    <property type="entry name" value="RHO"/>
    <property type="match status" value="1"/>
</dbReference>
<proteinExistence type="inferred from homology"/>
<dbReference type="NCBIfam" id="TIGR00231">
    <property type="entry name" value="small_GTP"/>
    <property type="match status" value="1"/>
</dbReference>
<dbReference type="SMR" id="A2EXV3"/>
<gene>
    <name evidence="3" type="ORF">TVAG_020390</name>
</gene>
<dbReference type="GO" id="GO:0003924">
    <property type="term" value="F:GTPase activity"/>
    <property type="evidence" value="ECO:0000318"/>
    <property type="project" value="GO_Central"/>
</dbReference>
<dbReference type="GO" id="GO:0005525">
    <property type="term" value="F:GTP binding"/>
    <property type="evidence" value="ECO:0000318"/>
    <property type="project" value="GO_Central"/>
</dbReference>
<evidence type="ECO:0000313" key="3">
    <source>
        <dbReference type="EMBL" id="EAY02486.1"/>
    </source>
</evidence>
<comment type="similarity">
    <text evidence="1">Belongs to the small GTPase superfamily. Rab family.</text>
</comment>
<accession>A2EXV3</accession>
<evidence type="ECO:0000256" key="2">
    <source>
        <dbReference type="SAM" id="MobiDB-lite"/>
    </source>
</evidence>
<dbReference type="SMART" id="SM00173">
    <property type="entry name" value="RAS"/>
    <property type="match status" value="1"/>
</dbReference>
<reference evidence="3" key="1">
    <citation type="submission" date="2006-10" db="EMBL/GenBank/DDBJ databases">
        <authorList>
            <person name="Amadeo P."/>
            <person name="Zhao Q."/>
            <person name="Wortman J."/>
            <person name="Fraser-Liggett C."/>
            <person name="Carlton J."/>
        </authorList>
    </citation>
    <scope>NUCLEOTIDE SEQUENCE</scope>
    <source>
        <strain evidence="3">G3</strain>
    </source>
</reference>
<dbReference type="FunFam" id="3.40.50.300:FF:001329">
    <property type="entry name" value="Small GTP-binding protein, putative"/>
    <property type="match status" value="1"/>
</dbReference>
<dbReference type="SMART" id="SM00176">
    <property type="entry name" value="RAN"/>
    <property type="match status" value="1"/>
</dbReference>
<protein>
    <submittedName>
        <fullName evidence="3">Ras family protein</fullName>
    </submittedName>
</protein>
<dbReference type="KEGG" id="tva:4760326"/>
<sequence length="242" mass="27124">MRGDTSETKVLFSIENLPQIGEFYNVKSKLSEDDLSSFSEQNLSSKFIIVGDSGVGKSCLLNRIAHDEFSAEYKSTIGASFTSAECLINGNRVKMALWDMAGQEQFTSVNRLYFRGANVVFLCFDLTSQKSFDNASRWLSVVHENTSNVHAIFLVGCKSDLTKVVDDKDISRFCTDNRCEYFETSSKESKMTTELAKRSIFVAAISIQQLRQQAPKQKVVTEQPKPVNLAPPPEEKPKKKCC</sequence>
<dbReference type="InParanoid" id="A2EXV3"/>
<reference evidence="3" key="2">
    <citation type="journal article" date="2007" name="Science">
        <title>Draft genome sequence of the sexually transmitted pathogen Trichomonas vaginalis.</title>
        <authorList>
            <person name="Carlton J.M."/>
            <person name="Hirt R.P."/>
            <person name="Silva J.C."/>
            <person name="Delcher A.L."/>
            <person name="Schatz M."/>
            <person name="Zhao Q."/>
            <person name="Wortman J.R."/>
            <person name="Bidwell S.L."/>
            <person name="Alsmark U.C.M."/>
            <person name="Besteiro S."/>
            <person name="Sicheritz-Ponten T."/>
            <person name="Noel C.J."/>
            <person name="Dacks J.B."/>
            <person name="Foster P.G."/>
            <person name="Simillion C."/>
            <person name="Van de Peer Y."/>
            <person name="Miranda-Saavedra D."/>
            <person name="Barton G.J."/>
            <person name="Westrop G.D."/>
            <person name="Mueller S."/>
            <person name="Dessi D."/>
            <person name="Fiori P.L."/>
            <person name="Ren Q."/>
            <person name="Paulsen I."/>
            <person name="Zhang H."/>
            <person name="Bastida-Corcuera F.D."/>
            <person name="Simoes-Barbosa A."/>
            <person name="Brown M.T."/>
            <person name="Hayes R.D."/>
            <person name="Mukherjee M."/>
            <person name="Okumura C.Y."/>
            <person name="Schneider R."/>
            <person name="Smith A.J."/>
            <person name="Vanacova S."/>
            <person name="Villalvazo M."/>
            <person name="Haas B.J."/>
            <person name="Pertea M."/>
            <person name="Feldblyum T.V."/>
            <person name="Utterback T.R."/>
            <person name="Shu C.L."/>
            <person name="Osoegawa K."/>
            <person name="de Jong P.J."/>
            <person name="Hrdy I."/>
            <person name="Horvathova L."/>
            <person name="Zubacova Z."/>
            <person name="Dolezal P."/>
            <person name="Malik S.B."/>
            <person name="Logsdon J.M. Jr."/>
            <person name="Henze K."/>
            <person name="Gupta A."/>
            <person name="Wang C.C."/>
            <person name="Dunne R.L."/>
            <person name="Upcroft J.A."/>
            <person name="Upcroft P."/>
            <person name="White O."/>
            <person name="Salzberg S.L."/>
            <person name="Tang P."/>
            <person name="Chiu C.-H."/>
            <person name="Lee Y.-S."/>
            <person name="Embley T.M."/>
            <person name="Coombs G.H."/>
            <person name="Mottram J.C."/>
            <person name="Tachezy J."/>
            <person name="Fraser-Liggett C.M."/>
            <person name="Johnson P.J."/>
        </authorList>
    </citation>
    <scope>NUCLEOTIDE SEQUENCE [LARGE SCALE GENOMIC DNA]</scope>
    <source>
        <strain evidence="3">G3</strain>
    </source>
</reference>
<dbReference type="GO" id="GO:0030100">
    <property type="term" value="P:regulation of endocytosis"/>
    <property type="evidence" value="ECO:0000318"/>
    <property type="project" value="GO_Central"/>
</dbReference>
<organism evidence="3 4">
    <name type="scientific">Trichomonas vaginalis (strain ATCC PRA-98 / G3)</name>
    <dbReference type="NCBI Taxonomy" id="412133"/>
    <lineage>
        <taxon>Eukaryota</taxon>
        <taxon>Metamonada</taxon>
        <taxon>Parabasalia</taxon>
        <taxon>Trichomonadida</taxon>
        <taxon>Trichomonadidae</taxon>
        <taxon>Trichomonas</taxon>
    </lineage>
</organism>
<dbReference type="AlphaFoldDB" id="A2EXV3"/>
<name>A2EXV3_TRIV3</name>
<dbReference type="PROSITE" id="PS51421">
    <property type="entry name" value="RAS"/>
    <property type="match status" value="1"/>
</dbReference>
<dbReference type="VEuPathDB" id="TrichDB:TVAG_020390"/>
<dbReference type="STRING" id="5722.A2EXV3"/>